<keyword evidence="2" id="KW-1133">Transmembrane helix</keyword>
<sequence>MKPAAKLKLAALGAGVLLLTLWPQVGLSAARQGLIVWAGALVPALFPYCFLAIALQRGGLGRLLGRKLGGLARVLGCPEDGAGAIVCGWLGGNPTGAALTAICAERGGPRAAYLRLAWLSSACSPAFALGALEQALPGAGWTLLVASWLGILASAVPLRLLTSNSAIARRLGNVEPLKGSLANARPAASTTSGASPAGVSRSNSGSIDIGTTGAHMSHAGSAAVGADGVTKSHSGSAGFSTSNARSTGVGTTGAHMSQAGSTAVDADGGTKSHSGSTGFSTSNARSTGVGTIGAHMSQASSPAAGADGGTPSRAGSAAIGAAEATSSRASSARTEYVRADLRDAEAKDSFARETAPASTASPAAASPALEAARATLLVGCWVVLFSVLSAYMYLGVMLLAPGLPPIVPACMHALMEMAGGSLTLAELPGAHVLPLVCFAITFGGLSIGMQALSLLRPVGIPSGLYLLGKAVQGVLAALICAVLSRAGAVETFARATEVLPSPPTAPLALVALGLAVIAALLNRRYIAWDKLNSKPAPTGQGAHSA</sequence>
<feature type="compositionally biased region" description="Polar residues" evidence="1">
    <location>
        <begin position="231"/>
        <end position="261"/>
    </location>
</feature>
<feature type="transmembrane region" description="Helical" evidence="2">
    <location>
        <begin position="374"/>
        <end position="394"/>
    </location>
</feature>
<keyword evidence="2" id="KW-0472">Membrane</keyword>
<protein>
    <recommendedName>
        <fullName evidence="5">Sporulation integral membrane protein YlbJ</fullName>
    </recommendedName>
</protein>
<feature type="transmembrane region" description="Helical" evidence="2">
    <location>
        <begin position="504"/>
        <end position="521"/>
    </location>
</feature>
<evidence type="ECO:0000313" key="3">
    <source>
        <dbReference type="EMBL" id="HIU46009.1"/>
    </source>
</evidence>
<evidence type="ECO:0000313" key="4">
    <source>
        <dbReference type="Proteomes" id="UP000824123"/>
    </source>
</evidence>
<evidence type="ECO:0008006" key="5">
    <source>
        <dbReference type="Google" id="ProtNLM"/>
    </source>
</evidence>
<feature type="compositionally biased region" description="Low complexity" evidence="1">
    <location>
        <begin position="186"/>
        <end position="200"/>
    </location>
</feature>
<feature type="transmembrane region" description="Helical" evidence="2">
    <location>
        <begin position="464"/>
        <end position="484"/>
    </location>
</feature>
<evidence type="ECO:0000256" key="1">
    <source>
        <dbReference type="SAM" id="MobiDB-lite"/>
    </source>
</evidence>
<dbReference type="AlphaFoldDB" id="A0A9D1S3H7"/>
<accession>A0A9D1S3H7</accession>
<dbReference type="Proteomes" id="UP000824123">
    <property type="component" value="Unassembled WGS sequence"/>
</dbReference>
<feature type="transmembrane region" description="Helical" evidence="2">
    <location>
        <begin position="432"/>
        <end position="452"/>
    </location>
</feature>
<evidence type="ECO:0000256" key="2">
    <source>
        <dbReference type="SAM" id="Phobius"/>
    </source>
</evidence>
<feature type="compositionally biased region" description="Polar residues" evidence="1">
    <location>
        <begin position="271"/>
        <end position="289"/>
    </location>
</feature>
<name>A0A9D1S3H7_9FIRM</name>
<feature type="region of interest" description="Disordered" evidence="1">
    <location>
        <begin position="182"/>
        <end position="213"/>
    </location>
</feature>
<proteinExistence type="predicted"/>
<dbReference type="EMBL" id="DVNK01000014">
    <property type="protein sequence ID" value="HIU46009.1"/>
    <property type="molecule type" value="Genomic_DNA"/>
</dbReference>
<feature type="region of interest" description="Disordered" evidence="1">
    <location>
        <begin position="225"/>
        <end position="326"/>
    </location>
</feature>
<reference evidence="3" key="2">
    <citation type="journal article" date="2021" name="PeerJ">
        <title>Extensive microbial diversity within the chicken gut microbiome revealed by metagenomics and culture.</title>
        <authorList>
            <person name="Gilroy R."/>
            <person name="Ravi A."/>
            <person name="Getino M."/>
            <person name="Pursley I."/>
            <person name="Horton D.L."/>
            <person name="Alikhan N.F."/>
            <person name="Baker D."/>
            <person name="Gharbi K."/>
            <person name="Hall N."/>
            <person name="Watson M."/>
            <person name="Adriaenssens E.M."/>
            <person name="Foster-Nyarko E."/>
            <person name="Jarju S."/>
            <person name="Secka A."/>
            <person name="Antonio M."/>
            <person name="Oren A."/>
            <person name="Chaudhuri R.R."/>
            <person name="La Ragione R."/>
            <person name="Hildebrand F."/>
            <person name="Pallen M.J."/>
        </authorList>
    </citation>
    <scope>NUCLEOTIDE SEQUENCE</scope>
    <source>
        <strain evidence="3">ChiSxjej2B14-8506</strain>
    </source>
</reference>
<keyword evidence="2" id="KW-0812">Transmembrane</keyword>
<reference evidence="3" key="1">
    <citation type="submission" date="2020-10" db="EMBL/GenBank/DDBJ databases">
        <authorList>
            <person name="Gilroy R."/>
        </authorList>
    </citation>
    <scope>NUCLEOTIDE SEQUENCE</scope>
    <source>
        <strain evidence="3">ChiSxjej2B14-8506</strain>
    </source>
</reference>
<organism evidence="3 4">
    <name type="scientific">Candidatus Fimadaptatus faecigallinarum</name>
    <dbReference type="NCBI Taxonomy" id="2840814"/>
    <lineage>
        <taxon>Bacteria</taxon>
        <taxon>Bacillati</taxon>
        <taxon>Bacillota</taxon>
        <taxon>Clostridia</taxon>
        <taxon>Eubacteriales</taxon>
        <taxon>Candidatus Fimadaptatus</taxon>
    </lineage>
</organism>
<comment type="caution">
    <text evidence="3">The sequence shown here is derived from an EMBL/GenBank/DDBJ whole genome shotgun (WGS) entry which is preliminary data.</text>
</comment>
<feature type="transmembrane region" description="Helical" evidence="2">
    <location>
        <begin position="33"/>
        <end position="55"/>
    </location>
</feature>
<feature type="transmembrane region" description="Helical" evidence="2">
    <location>
        <begin position="138"/>
        <end position="161"/>
    </location>
</feature>
<gene>
    <name evidence="3" type="ORF">IAC59_01960</name>
</gene>
<feature type="transmembrane region" description="Helical" evidence="2">
    <location>
        <begin position="112"/>
        <end position="132"/>
    </location>
</feature>
<feature type="compositionally biased region" description="Low complexity" evidence="1">
    <location>
        <begin position="312"/>
        <end position="326"/>
    </location>
</feature>